<dbReference type="CDD" id="cd00761">
    <property type="entry name" value="Glyco_tranf_GTA_type"/>
    <property type="match status" value="1"/>
</dbReference>
<dbReference type="AlphaFoldDB" id="A0A6J4QDC3"/>
<dbReference type="Gene3D" id="3.90.550.10">
    <property type="entry name" value="Spore Coat Polysaccharide Biosynthesis Protein SpsA, Chain A"/>
    <property type="match status" value="1"/>
</dbReference>
<dbReference type="Pfam" id="PF00535">
    <property type="entry name" value="Glycos_transf_2"/>
    <property type="match status" value="1"/>
</dbReference>
<reference evidence="2" key="1">
    <citation type="submission" date="2020-02" db="EMBL/GenBank/DDBJ databases">
        <authorList>
            <person name="Meier V. D."/>
        </authorList>
    </citation>
    <scope>NUCLEOTIDE SEQUENCE</scope>
    <source>
        <strain evidence="2">AVDCRST_MAG51</strain>
    </source>
</reference>
<organism evidence="2">
    <name type="scientific">uncultured Ramlibacter sp</name>
    <dbReference type="NCBI Taxonomy" id="260755"/>
    <lineage>
        <taxon>Bacteria</taxon>
        <taxon>Pseudomonadati</taxon>
        <taxon>Pseudomonadota</taxon>
        <taxon>Betaproteobacteria</taxon>
        <taxon>Burkholderiales</taxon>
        <taxon>Comamonadaceae</taxon>
        <taxon>Ramlibacter</taxon>
        <taxon>environmental samples</taxon>
    </lineage>
</organism>
<dbReference type="InterPro" id="IPR029044">
    <property type="entry name" value="Nucleotide-diphossugar_trans"/>
</dbReference>
<dbReference type="SUPFAM" id="SSF53448">
    <property type="entry name" value="Nucleotide-diphospho-sugar transferases"/>
    <property type="match status" value="1"/>
</dbReference>
<evidence type="ECO:0000259" key="1">
    <source>
        <dbReference type="Pfam" id="PF00535"/>
    </source>
</evidence>
<keyword evidence="2" id="KW-0808">Transferase</keyword>
<dbReference type="PANTHER" id="PTHR43685:SF2">
    <property type="entry name" value="GLYCOSYLTRANSFERASE 2-LIKE DOMAIN-CONTAINING PROTEIN"/>
    <property type="match status" value="1"/>
</dbReference>
<protein>
    <submittedName>
        <fullName evidence="2">Beta-1,3-glucosyltransferase</fullName>
    </submittedName>
</protein>
<dbReference type="InterPro" id="IPR050834">
    <property type="entry name" value="Glycosyltransf_2"/>
</dbReference>
<dbReference type="GO" id="GO:0016740">
    <property type="term" value="F:transferase activity"/>
    <property type="evidence" value="ECO:0007669"/>
    <property type="project" value="UniProtKB-KW"/>
</dbReference>
<dbReference type="PANTHER" id="PTHR43685">
    <property type="entry name" value="GLYCOSYLTRANSFERASE"/>
    <property type="match status" value="1"/>
</dbReference>
<accession>A0A6J4QDC3</accession>
<name>A0A6J4QDC3_9BURK</name>
<feature type="domain" description="Glycosyltransferase 2-like" evidence="1">
    <location>
        <begin position="4"/>
        <end position="105"/>
    </location>
</feature>
<proteinExistence type="predicted"/>
<evidence type="ECO:0000313" key="2">
    <source>
        <dbReference type="EMBL" id="CAA9434500.1"/>
    </source>
</evidence>
<dbReference type="EMBL" id="CADCUX010000607">
    <property type="protein sequence ID" value="CAA9434500.1"/>
    <property type="molecule type" value="Genomic_DNA"/>
</dbReference>
<gene>
    <name evidence="2" type="ORF">AVDCRST_MAG51-2856</name>
</gene>
<sequence>MNFSVVIPLYNKLPYVRGAVRSVLAQTLPPLEVIVIDDGSTDGSAEAVASIGDPRVRLVRQPNRGVSAARNRGIEMAQGDWIAFLDADDWFHPEMLAALAQAHRACPEAHMLGAGFRVVRTGLMADPEPWPVNEFFSEVEVIEDLRVRWMNVAPFCTSSVAVRTDLLRNMDQLFVTGDHHGEDLDLWFRVSDRSKVAVVNAPFAAVRVLPHSLSAGNPRQVLPAFLVRMQQDALSGVIPARYRRSALWFVGQMHVTLARDALEAGNRRLAWRMLLGGRRVAFTPRWALTALMALFMPTRVAGSWQRWRVRSAEVFSPEGPAQ</sequence>
<dbReference type="InterPro" id="IPR001173">
    <property type="entry name" value="Glyco_trans_2-like"/>
</dbReference>